<dbReference type="InterPro" id="IPR001304">
    <property type="entry name" value="C-type_lectin-like"/>
</dbReference>
<dbReference type="Proteomes" id="UP000327493">
    <property type="component" value="Unassembled WGS sequence"/>
</dbReference>
<organism evidence="4 5">
    <name type="scientific">Etheostoma spectabile</name>
    <name type="common">orangethroat darter</name>
    <dbReference type="NCBI Taxonomy" id="54343"/>
    <lineage>
        <taxon>Eukaryota</taxon>
        <taxon>Metazoa</taxon>
        <taxon>Chordata</taxon>
        <taxon>Craniata</taxon>
        <taxon>Vertebrata</taxon>
        <taxon>Euteleostomi</taxon>
        <taxon>Actinopterygii</taxon>
        <taxon>Neopterygii</taxon>
        <taxon>Teleostei</taxon>
        <taxon>Neoteleostei</taxon>
        <taxon>Acanthomorphata</taxon>
        <taxon>Eupercaria</taxon>
        <taxon>Perciformes</taxon>
        <taxon>Percoidei</taxon>
        <taxon>Percidae</taxon>
        <taxon>Etheostomatinae</taxon>
        <taxon>Etheostoma</taxon>
    </lineage>
</organism>
<evidence type="ECO:0000313" key="4">
    <source>
        <dbReference type="EMBL" id="KAA8578972.1"/>
    </source>
</evidence>
<keyword evidence="2" id="KW-1015">Disulfide bond</keyword>
<proteinExistence type="predicted"/>
<dbReference type="PROSITE" id="PS00615">
    <property type="entry name" value="C_TYPE_LECTIN_1"/>
    <property type="match status" value="1"/>
</dbReference>
<accession>A0A5J5CB35</accession>
<dbReference type="SMART" id="SM00034">
    <property type="entry name" value="CLECT"/>
    <property type="match status" value="1"/>
</dbReference>
<feature type="non-terminal residue" evidence="4">
    <location>
        <position position="1"/>
    </location>
</feature>
<dbReference type="PANTHER" id="PTHR22803">
    <property type="entry name" value="MANNOSE, PHOSPHOLIPASE, LECTIN RECEPTOR RELATED"/>
    <property type="match status" value="1"/>
</dbReference>
<sequence>AKGGWEYFSGSFYYKSSAAKTWQESRDAYLQKGADLVIVNSKEEQDFIIKFKNEMWIGLTDSETEGTWKWVDGTPLNESYCNSGEPNGGKVENCLEIRYFDSENSWNDLSCSNSRNWICELKDYNSPSKTTRQKTNNDKYIADTIEIFPKTT</sequence>
<dbReference type="InterPro" id="IPR016187">
    <property type="entry name" value="CTDL_fold"/>
</dbReference>
<dbReference type="EMBL" id="VOFY01000056">
    <property type="protein sequence ID" value="KAA8578972.1"/>
    <property type="molecule type" value="Genomic_DNA"/>
</dbReference>
<evidence type="ECO:0000313" key="5">
    <source>
        <dbReference type="Proteomes" id="UP000327493"/>
    </source>
</evidence>
<dbReference type="PROSITE" id="PS50041">
    <property type="entry name" value="C_TYPE_LECTIN_2"/>
    <property type="match status" value="1"/>
</dbReference>
<dbReference type="Gene3D" id="3.10.100.10">
    <property type="entry name" value="Mannose-Binding Protein A, subunit A"/>
    <property type="match status" value="1"/>
</dbReference>
<gene>
    <name evidence="4" type="ORF">FQN60_007011</name>
</gene>
<dbReference type="SUPFAM" id="SSF56436">
    <property type="entry name" value="C-type lectin-like"/>
    <property type="match status" value="1"/>
</dbReference>
<comment type="caution">
    <text evidence="4">The sequence shown here is derived from an EMBL/GenBank/DDBJ whole genome shotgun (WGS) entry which is preliminary data.</text>
</comment>
<dbReference type="GO" id="GO:0030246">
    <property type="term" value="F:carbohydrate binding"/>
    <property type="evidence" value="ECO:0007669"/>
    <property type="project" value="UniProtKB-KW"/>
</dbReference>
<protein>
    <recommendedName>
        <fullName evidence="3">C-type lectin domain-containing protein</fullName>
    </recommendedName>
</protein>
<feature type="domain" description="C-type lectin" evidence="3">
    <location>
        <begin position="8"/>
        <end position="120"/>
    </location>
</feature>
<reference evidence="4 5" key="1">
    <citation type="submission" date="2019-08" db="EMBL/GenBank/DDBJ databases">
        <title>A chromosome-level genome assembly, high-density linkage maps, and genome scans reveal the genomic architecture of hybrid incompatibilities underlying speciation via character displacement in darters (Percidae: Etheostominae).</title>
        <authorList>
            <person name="Moran R.L."/>
            <person name="Catchen J.M."/>
            <person name="Fuller R.C."/>
        </authorList>
    </citation>
    <scope>NUCLEOTIDE SEQUENCE [LARGE SCALE GENOMIC DNA]</scope>
    <source>
        <strain evidence="4">EspeVRDwgs_2016</strain>
        <tissue evidence="4">Muscle</tissue>
    </source>
</reference>
<dbReference type="CDD" id="cd03590">
    <property type="entry name" value="CLECT_DC-SIGN_like"/>
    <property type="match status" value="1"/>
</dbReference>
<keyword evidence="5" id="KW-1185">Reference proteome</keyword>
<dbReference type="AlphaFoldDB" id="A0A5J5CB35"/>
<evidence type="ECO:0000259" key="3">
    <source>
        <dbReference type="PROSITE" id="PS50041"/>
    </source>
</evidence>
<name>A0A5J5CB35_9PERO</name>
<keyword evidence="1" id="KW-0430">Lectin</keyword>
<dbReference type="InterPro" id="IPR018378">
    <property type="entry name" value="C-type_lectin_CS"/>
</dbReference>
<dbReference type="InterPro" id="IPR016186">
    <property type="entry name" value="C-type_lectin-like/link_sf"/>
</dbReference>
<dbReference type="Pfam" id="PF00059">
    <property type="entry name" value="Lectin_C"/>
    <property type="match status" value="1"/>
</dbReference>
<evidence type="ECO:0000256" key="1">
    <source>
        <dbReference type="ARBA" id="ARBA00022734"/>
    </source>
</evidence>
<evidence type="ECO:0000256" key="2">
    <source>
        <dbReference type="ARBA" id="ARBA00023157"/>
    </source>
</evidence>
<dbReference type="InterPro" id="IPR050111">
    <property type="entry name" value="C-type_lectin/snaclec_domain"/>
</dbReference>
<dbReference type="InterPro" id="IPR033989">
    <property type="entry name" value="CD209-like_CTLD"/>
</dbReference>